<keyword evidence="1" id="KW-0347">Helicase</keyword>
<keyword evidence="1" id="KW-0378">Hydrolase</keyword>
<dbReference type="AlphaFoldDB" id="J0JZK0"/>
<sequence>METKALDRMGAQIKRTQGVGDLELLKEAQINQYYYLLKADYILQDSSHQMDLETLNKTGIKREDFYQI</sequence>
<accession>J0JZK0</accession>
<keyword evidence="1" id="KW-0808">Transferase</keyword>
<comment type="caution">
    <text evidence="1">The sequence shown here is derived from an EMBL/GenBank/DDBJ whole genome shotgun (WGS) entry which is preliminary data.</text>
</comment>
<dbReference type="Proteomes" id="UP000005483">
    <property type="component" value="Unassembled WGS sequence"/>
</dbReference>
<protein>
    <submittedName>
        <fullName evidence="1">Putative helicase/DNA methylase domain protein</fullName>
    </submittedName>
</protein>
<name>J0JZK0_HELPX</name>
<dbReference type="GO" id="GO:0004386">
    <property type="term" value="F:helicase activity"/>
    <property type="evidence" value="ECO:0007669"/>
    <property type="project" value="UniProtKB-KW"/>
</dbReference>
<dbReference type="GO" id="GO:0032259">
    <property type="term" value="P:methylation"/>
    <property type="evidence" value="ECO:0007669"/>
    <property type="project" value="UniProtKB-KW"/>
</dbReference>
<evidence type="ECO:0000313" key="1">
    <source>
        <dbReference type="EMBL" id="EJB43660.1"/>
    </source>
</evidence>
<gene>
    <name evidence="1" type="ORF">HPHPA9_0860</name>
</gene>
<reference evidence="1 2" key="1">
    <citation type="submission" date="2012-04" db="EMBL/GenBank/DDBJ databases">
        <title>Genome sequence of Helicobacter pylori Hp A-9.</title>
        <authorList>
            <person name="Blanchard T.G."/>
            <person name="Czinn S.J."/>
            <person name="McCracken C."/>
            <person name="Abolude K."/>
            <person name="Maroo A."/>
            <person name="Santana-Cruz I."/>
            <person name="Tallon L.J."/>
            <person name="Ficke F.W.F."/>
        </authorList>
    </citation>
    <scope>NUCLEOTIDE SEQUENCE [LARGE SCALE GENOMIC DNA]</scope>
    <source>
        <strain evidence="1 2">Hp A-9</strain>
    </source>
</reference>
<organism evidence="1 2">
    <name type="scientific">Helicobacter pylori Hp A-9</name>
    <dbReference type="NCBI Taxonomy" id="992034"/>
    <lineage>
        <taxon>Bacteria</taxon>
        <taxon>Pseudomonadati</taxon>
        <taxon>Campylobacterota</taxon>
        <taxon>Epsilonproteobacteria</taxon>
        <taxon>Campylobacterales</taxon>
        <taxon>Helicobacteraceae</taxon>
        <taxon>Helicobacter</taxon>
    </lineage>
</organism>
<dbReference type="EMBL" id="AKOC01000011">
    <property type="protein sequence ID" value="EJB43660.1"/>
    <property type="molecule type" value="Genomic_DNA"/>
</dbReference>
<proteinExistence type="predicted"/>
<dbReference type="GO" id="GO:0008168">
    <property type="term" value="F:methyltransferase activity"/>
    <property type="evidence" value="ECO:0007669"/>
    <property type="project" value="UniProtKB-KW"/>
</dbReference>
<keyword evidence="1" id="KW-0067">ATP-binding</keyword>
<dbReference type="PATRIC" id="fig|992034.3.peg.820"/>
<keyword evidence="1" id="KW-0547">Nucleotide-binding</keyword>
<keyword evidence="1" id="KW-0489">Methyltransferase</keyword>
<evidence type="ECO:0000313" key="2">
    <source>
        <dbReference type="Proteomes" id="UP000005483"/>
    </source>
</evidence>